<evidence type="ECO:0000313" key="2">
    <source>
        <dbReference type="EnsemblMetazoa" id="CJA00252b.1"/>
    </source>
</evidence>
<accession>A0A8R1HIJ9</accession>
<dbReference type="AlphaFoldDB" id="A0A8R1HIJ9"/>
<proteinExistence type="predicted"/>
<reference evidence="2" key="2">
    <citation type="submission" date="2022-06" db="UniProtKB">
        <authorList>
            <consortium name="EnsemblMetazoa"/>
        </authorList>
    </citation>
    <scope>IDENTIFICATION</scope>
    <source>
        <strain evidence="2">DF5081</strain>
    </source>
</reference>
<sequence>MSTSEDEDFEKYYKKSRTKKIDENQKPIRARKIHRKYIDDCSDVFEKQKRKKPLFQPEKTEWFRVATGECSGGLQPARGDNQFDVEDNVGIDEVLEKTSFRLLNPENPVSVKIKKTTLIALGAKIASADPDVIDSVAKQSAQITNDVIYHELRQAVQKTKGTPECLIWMSQLGLACTFMERDNQKQVEIRKVERALESARAEITNLRDAGTSCNSRKERNRIAFLNPALYDGPDVFVSPLYDNGSNEYINVNNFYTNFGTLTGTLSSIIIQCTIRWVDHVRNNLLYRITTYSSLGYLASVVQILSKPGEANFDYDRLPFLVPNMMRCELASIL</sequence>
<keyword evidence="1" id="KW-0175">Coiled coil</keyword>
<organism evidence="2 3">
    <name type="scientific">Caenorhabditis japonica</name>
    <dbReference type="NCBI Taxonomy" id="281687"/>
    <lineage>
        <taxon>Eukaryota</taxon>
        <taxon>Metazoa</taxon>
        <taxon>Ecdysozoa</taxon>
        <taxon>Nematoda</taxon>
        <taxon>Chromadorea</taxon>
        <taxon>Rhabditida</taxon>
        <taxon>Rhabditina</taxon>
        <taxon>Rhabditomorpha</taxon>
        <taxon>Rhabditoidea</taxon>
        <taxon>Rhabditidae</taxon>
        <taxon>Peloderinae</taxon>
        <taxon>Caenorhabditis</taxon>
    </lineage>
</organism>
<evidence type="ECO:0000256" key="1">
    <source>
        <dbReference type="SAM" id="Coils"/>
    </source>
</evidence>
<reference evidence="3" key="1">
    <citation type="submission" date="2010-08" db="EMBL/GenBank/DDBJ databases">
        <authorList>
            <consortium name="Caenorhabditis japonica Sequencing Consortium"/>
            <person name="Wilson R.K."/>
        </authorList>
    </citation>
    <scope>NUCLEOTIDE SEQUENCE [LARGE SCALE GENOMIC DNA]</scope>
    <source>
        <strain evidence="3">DF5081</strain>
    </source>
</reference>
<name>A0A8R1HIJ9_CAEJA</name>
<keyword evidence="3" id="KW-1185">Reference proteome</keyword>
<protein>
    <submittedName>
        <fullName evidence="2">Uncharacterized protein</fullName>
    </submittedName>
</protein>
<dbReference type="EnsemblMetazoa" id="CJA00252b.1">
    <property type="protein sequence ID" value="CJA00252b.1"/>
    <property type="gene ID" value="WBGene00119456"/>
</dbReference>
<dbReference type="Proteomes" id="UP000005237">
    <property type="component" value="Unassembled WGS sequence"/>
</dbReference>
<feature type="coiled-coil region" evidence="1">
    <location>
        <begin position="182"/>
        <end position="209"/>
    </location>
</feature>
<evidence type="ECO:0000313" key="3">
    <source>
        <dbReference type="Proteomes" id="UP000005237"/>
    </source>
</evidence>